<proteinExistence type="predicted"/>
<accession>A0A7J8F0C0</accession>
<protein>
    <submittedName>
        <fullName evidence="2">Uncharacterized protein</fullName>
    </submittedName>
</protein>
<reference evidence="2 3" key="1">
    <citation type="journal article" date="2020" name="Nature">
        <title>Six reference-quality genomes reveal evolution of bat adaptations.</title>
        <authorList>
            <person name="Jebb D."/>
            <person name="Huang Z."/>
            <person name="Pippel M."/>
            <person name="Hughes G.M."/>
            <person name="Lavrichenko K."/>
            <person name="Devanna P."/>
            <person name="Winkler S."/>
            <person name="Jermiin L.S."/>
            <person name="Skirmuntt E.C."/>
            <person name="Katzourakis A."/>
            <person name="Burkitt-Gray L."/>
            <person name="Ray D.A."/>
            <person name="Sullivan K.A.M."/>
            <person name="Roscito J.G."/>
            <person name="Kirilenko B.M."/>
            <person name="Davalos L.M."/>
            <person name="Corthals A.P."/>
            <person name="Power M.L."/>
            <person name="Jones G."/>
            <person name="Ransome R.D."/>
            <person name="Dechmann D.K.N."/>
            <person name="Locatelli A.G."/>
            <person name="Puechmaille S.J."/>
            <person name="Fedrigo O."/>
            <person name="Jarvis E.D."/>
            <person name="Hiller M."/>
            <person name="Vernes S.C."/>
            <person name="Myers E.W."/>
            <person name="Teeling E.C."/>
        </authorList>
    </citation>
    <scope>NUCLEOTIDE SEQUENCE [LARGE SCALE GENOMIC DNA]</scope>
    <source>
        <strain evidence="2">MRouAeg1</strain>
        <tissue evidence="2">Muscle</tissue>
    </source>
</reference>
<evidence type="ECO:0000313" key="3">
    <source>
        <dbReference type="Proteomes" id="UP000593571"/>
    </source>
</evidence>
<feature type="region of interest" description="Disordered" evidence="1">
    <location>
        <begin position="22"/>
        <end position="86"/>
    </location>
</feature>
<evidence type="ECO:0000313" key="2">
    <source>
        <dbReference type="EMBL" id="KAF6441080.1"/>
    </source>
</evidence>
<evidence type="ECO:0000256" key="1">
    <source>
        <dbReference type="SAM" id="MobiDB-lite"/>
    </source>
</evidence>
<keyword evidence="3" id="KW-1185">Reference proteome</keyword>
<dbReference type="EMBL" id="JACASE010000008">
    <property type="protein sequence ID" value="KAF6441080.1"/>
    <property type="molecule type" value="Genomic_DNA"/>
</dbReference>
<name>A0A7J8F0C0_ROUAE</name>
<dbReference type="AlphaFoldDB" id="A0A7J8F0C0"/>
<gene>
    <name evidence="2" type="ORF">HJG63_012279</name>
</gene>
<dbReference type="Proteomes" id="UP000593571">
    <property type="component" value="Unassembled WGS sequence"/>
</dbReference>
<comment type="caution">
    <text evidence="2">The sequence shown here is derived from an EMBL/GenBank/DDBJ whole genome shotgun (WGS) entry which is preliminary data.</text>
</comment>
<organism evidence="2 3">
    <name type="scientific">Rousettus aegyptiacus</name>
    <name type="common">Egyptian fruit bat</name>
    <name type="synonym">Pteropus aegyptiacus</name>
    <dbReference type="NCBI Taxonomy" id="9407"/>
    <lineage>
        <taxon>Eukaryota</taxon>
        <taxon>Metazoa</taxon>
        <taxon>Chordata</taxon>
        <taxon>Craniata</taxon>
        <taxon>Vertebrata</taxon>
        <taxon>Euteleostomi</taxon>
        <taxon>Mammalia</taxon>
        <taxon>Eutheria</taxon>
        <taxon>Laurasiatheria</taxon>
        <taxon>Chiroptera</taxon>
        <taxon>Yinpterochiroptera</taxon>
        <taxon>Pteropodoidea</taxon>
        <taxon>Pteropodidae</taxon>
        <taxon>Rousettinae</taxon>
        <taxon>Rousettus</taxon>
    </lineage>
</organism>
<feature type="compositionally biased region" description="Basic residues" evidence="1">
    <location>
        <begin position="38"/>
        <end position="52"/>
    </location>
</feature>
<sequence length="145" mass="16078">MPRPPPVTPALPWSCLRPGPWAADQKMCRPSASSASTGRRRRSCWKRSHCRAPRPSPAQARSRERNGGPLLWSRKSRGRDPVEPRQPFLVSLAGAPVLQQTSRVANSWSWSQPPGLRPSPLLWVPKGPGAVLTWQPCHPWSNVTA</sequence>